<dbReference type="AlphaFoldDB" id="A0A561XC94"/>
<reference evidence="5 6" key="1">
    <citation type="journal article" date="2015" name="Stand. Genomic Sci.">
        <title>Genomic Encyclopedia of Bacterial and Archaeal Type Strains, Phase III: the genomes of soil and plant-associated and newly described type strains.</title>
        <authorList>
            <person name="Whitman W.B."/>
            <person name="Woyke T."/>
            <person name="Klenk H.P."/>
            <person name="Zhou Y."/>
            <person name="Lilburn T.G."/>
            <person name="Beck B.J."/>
            <person name="De Vos P."/>
            <person name="Vandamme P."/>
            <person name="Eisen J.A."/>
            <person name="Garrity G."/>
            <person name="Hugenholtz P."/>
            <person name="Kyrpides N.C."/>
        </authorList>
    </citation>
    <scope>NUCLEOTIDE SEQUENCE [LARGE SCALE GENOMIC DNA]</scope>
    <source>
        <strain evidence="5 6">DSM 64</strain>
    </source>
</reference>
<dbReference type="InterPro" id="IPR029787">
    <property type="entry name" value="Nucleotide_cyclase"/>
</dbReference>
<feature type="domain" description="GGDEF" evidence="4">
    <location>
        <begin position="244"/>
        <end position="377"/>
    </location>
</feature>
<feature type="transmembrane region" description="Helical" evidence="3">
    <location>
        <begin position="125"/>
        <end position="144"/>
    </location>
</feature>
<evidence type="ECO:0000256" key="2">
    <source>
        <dbReference type="ARBA" id="ARBA00034247"/>
    </source>
</evidence>
<dbReference type="SUPFAM" id="SSF55073">
    <property type="entry name" value="Nucleotide cyclase"/>
    <property type="match status" value="1"/>
</dbReference>
<dbReference type="EMBL" id="VJWE01000017">
    <property type="protein sequence ID" value="TWG33730.1"/>
    <property type="molecule type" value="Genomic_DNA"/>
</dbReference>
<dbReference type="Gene3D" id="3.30.70.270">
    <property type="match status" value="1"/>
</dbReference>
<dbReference type="GO" id="GO:0005886">
    <property type="term" value="C:plasma membrane"/>
    <property type="evidence" value="ECO:0007669"/>
    <property type="project" value="TreeGrafter"/>
</dbReference>
<feature type="transmembrane region" description="Helical" evidence="3">
    <location>
        <begin position="156"/>
        <end position="177"/>
    </location>
</feature>
<comment type="caution">
    <text evidence="5">The sequence shown here is derived from an EMBL/GenBank/DDBJ whole genome shotgun (WGS) entry which is preliminary data.</text>
</comment>
<comment type="catalytic activity">
    <reaction evidence="2">
        <text>2 GTP = 3',3'-c-di-GMP + 2 diphosphate</text>
        <dbReference type="Rhea" id="RHEA:24898"/>
        <dbReference type="ChEBI" id="CHEBI:33019"/>
        <dbReference type="ChEBI" id="CHEBI:37565"/>
        <dbReference type="ChEBI" id="CHEBI:58805"/>
        <dbReference type="EC" id="2.7.7.65"/>
    </reaction>
</comment>
<evidence type="ECO:0000313" key="6">
    <source>
        <dbReference type="Proteomes" id="UP000321485"/>
    </source>
</evidence>
<dbReference type="Pfam" id="PF00990">
    <property type="entry name" value="GGDEF"/>
    <property type="match status" value="1"/>
</dbReference>
<dbReference type="GO" id="GO:0043709">
    <property type="term" value="P:cell adhesion involved in single-species biofilm formation"/>
    <property type="evidence" value="ECO:0007669"/>
    <property type="project" value="TreeGrafter"/>
</dbReference>
<evidence type="ECO:0000259" key="4">
    <source>
        <dbReference type="PROSITE" id="PS50887"/>
    </source>
</evidence>
<keyword evidence="3" id="KW-1133">Transmembrane helix</keyword>
<feature type="transmembrane region" description="Helical" evidence="3">
    <location>
        <begin position="189"/>
        <end position="208"/>
    </location>
</feature>
<feature type="transmembrane region" description="Helical" evidence="3">
    <location>
        <begin position="12"/>
        <end position="29"/>
    </location>
</feature>
<accession>A0A561XC94</accession>
<dbReference type="PROSITE" id="PS50887">
    <property type="entry name" value="GGDEF"/>
    <property type="match status" value="1"/>
</dbReference>
<dbReference type="FunFam" id="3.30.70.270:FF:000001">
    <property type="entry name" value="Diguanylate cyclase domain protein"/>
    <property type="match status" value="1"/>
</dbReference>
<proteinExistence type="predicted"/>
<evidence type="ECO:0000256" key="1">
    <source>
        <dbReference type="ARBA" id="ARBA00012528"/>
    </source>
</evidence>
<feature type="transmembrane region" description="Helical" evidence="3">
    <location>
        <begin position="98"/>
        <end position="119"/>
    </location>
</feature>
<dbReference type="SMART" id="SM00267">
    <property type="entry name" value="GGDEF"/>
    <property type="match status" value="1"/>
</dbReference>
<sequence length="380" mass="40653">MGLQLDLPTVLLLYKTALVAGALSIFHVSRHSCRPQGLRPLSAAYLLLAVGAELAGQGEYQVLPQWLWTHTSLLLGTLGYTLFWASVRTLSGRRRVSLPLLAAVPGGWLALGIATQFPLDNLLRAGAFHLTAALALAAAAHEVWRDRHTEPLPSRGLLAGLLLISAGLFALQLFLIATHATSPLGFARAFYAQMFCHFGVALMVSSLSNERAEVRLQKVAQTDALTGIGNRRWLMSMLPAQLPMGSAIAQLDLDHFKHINDRFGHAAGDRVLRAAAEALGSELRGSDLLARWGGEEFLVYLPDATAEHAAAVAQRLCSAVQNIRLTEAGEGIPVTVSIGMVCVTSGGGNWAEWLGAADQALYDAKHAGRNRVVVAAGRRA</sequence>
<dbReference type="Proteomes" id="UP000321485">
    <property type="component" value="Unassembled WGS sequence"/>
</dbReference>
<dbReference type="GO" id="GO:0052621">
    <property type="term" value="F:diguanylate cyclase activity"/>
    <property type="evidence" value="ECO:0007669"/>
    <property type="project" value="UniProtKB-EC"/>
</dbReference>
<dbReference type="EC" id="2.7.7.65" evidence="1"/>
<keyword evidence="3" id="KW-0812">Transmembrane</keyword>
<dbReference type="RefSeq" id="WP_146872083.1">
    <property type="nucleotide sequence ID" value="NZ_VJWE01000017.1"/>
</dbReference>
<gene>
    <name evidence="5" type="ORF">ATF69_4082</name>
</gene>
<dbReference type="NCBIfam" id="TIGR00254">
    <property type="entry name" value="GGDEF"/>
    <property type="match status" value="1"/>
</dbReference>
<dbReference type="CDD" id="cd01949">
    <property type="entry name" value="GGDEF"/>
    <property type="match status" value="1"/>
</dbReference>
<dbReference type="InterPro" id="IPR050469">
    <property type="entry name" value="Diguanylate_Cyclase"/>
</dbReference>
<keyword evidence="3" id="KW-0472">Membrane</keyword>
<dbReference type="GO" id="GO:1902201">
    <property type="term" value="P:negative regulation of bacterial-type flagellum-dependent cell motility"/>
    <property type="evidence" value="ECO:0007669"/>
    <property type="project" value="TreeGrafter"/>
</dbReference>
<evidence type="ECO:0000256" key="3">
    <source>
        <dbReference type="SAM" id="Phobius"/>
    </source>
</evidence>
<dbReference type="InterPro" id="IPR043128">
    <property type="entry name" value="Rev_trsase/Diguanyl_cyclase"/>
</dbReference>
<dbReference type="GeneID" id="51113124"/>
<evidence type="ECO:0000313" key="5">
    <source>
        <dbReference type="EMBL" id="TWG33730.1"/>
    </source>
</evidence>
<dbReference type="PANTHER" id="PTHR45138">
    <property type="entry name" value="REGULATORY COMPONENTS OF SENSORY TRANSDUCTION SYSTEM"/>
    <property type="match status" value="1"/>
</dbReference>
<dbReference type="InterPro" id="IPR000160">
    <property type="entry name" value="GGDEF_dom"/>
</dbReference>
<organism evidence="5 6">
    <name type="scientific">Acidovorax delafieldii</name>
    <name type="common">Pseudomonas delafieldii</name>
    <dbReference type="NCBI Taxonomy" id="47920"/>
    <lineage>
        <taxon>Bacteria</taxon>
        <taxon>Pseudomonadati</taxon>
        <taxon>Pseudomonadota</taxon>
        <taxon>Betaproteobacteria</taxon>
        <taxon>Burkholderiales</taxon>
        <taxon>Comamonadaceae</taxon>
        <taxon>Acidovorax</taxon>
    </lineage>
</organism>
<protein>
    <recommendedName>
        <fullName evidence="1">diguanylate cyclase</fullName>
        <ecNumber evidence="1">2.7.7.65</ecNumber>
    </recommendedName>
</protein>
<feature type="transmembrane region" description="Helical" evidence="3">
    <location>
        <begin position="41"/>
        <end position="60"/>
    </location>
</feature>
<name>A0A561XC94_ACIDE</name>
<feature type="transmembrane region" description="Helical" evidence="3">
    <location>
        <begin position="66"/>
        <end position="86"/>
    </location>
</feature>
<dbReference type="PANTHER" id="PTHR45138:SF9">
    <property type="entry name" value="DIGUANYLATE CYCLASE DGCM-RELATED"/>
    <property type="match status" value="1"/>
</dbReference>